<dbReference type="Proteomes" id="UP000694018">
    <property type="component" value="Chromosome"/>
</dbReference>
<dbReference type="InterPro" id="IPR011386">
    <property type="entry name" value="Put_ATP-NAD_kin"/>
</dbReference>
<dbReference type="InterPro" id="IPR039065">
    <property type="entry name" value="AcoX-like"/>
</dbReference>
<evidence type="ECO:0000313" key="2">
    <source>
        <dbReference type="Proteomes" id="UP000694018"/>
    </source>
</evidence>
<sequence>MLKKIGFLVNPYAGAGGRIGRKGSDELCLENPEIPSRVARFLVKAPEDAIYVTPKLKMGEIYFIKTKLKYDTIPIGEKEKTTRYDTIDSVKEFVRRGVDIIVFVGGDGTARDVFEGLQGAQIPILGVPAGVKMHSGVFANTPEAAAILLTKFLHDEAKIVREEILDVDEEAYRKGTYSVKLYYIALAISSNSLLTPSKEETQYSEDELEEIADYIIDNMDDNITYIMGPGSTVKYIERKLKINTPFLGIDIIRGKKLIKENVSYFDLINLTGELKILLTPIGKQGFLIGRGNQELGPMFLRKVKKDDLIVVSTLSKLYTINCFRIDTGDENLDKLFSGVYNVIVGYNKFYAIKTCQ</sequence>
<dbReference type="GO" id="GO:0006741">
    <property type="term" value="P:NADP+ biosynthetic process"/>
    <property type="evidence" value="ECO:0007669"/>
    <property type="project" value="InterPro"/>
</dbReference>
<dbReference type="GeneID" id="65564077"/>
<organism evidence="1 2">
    <name type="scientific">Saccharolobus shibatae (strain ATCC 51178 / DSM 5389 / JCM 8931 / NBRC 15437 / B12)</name>
    <name type="common">Sulfolobus shibatae</name>
    <dbReference type="NCBI Taxonomy" id="523848"/>
    <lineage>
        <taxon>Archaea</taxon>
        <taxon>Thermoproteota</taxon>
        <taxon>Thermoprotei</taxon>
        <taxon>Sulfolobales</taxon>
        <taxon>Sulfolobaceae</taxon>
        <taxon>Saccharolobus</taxon>
    </lineage>
</organism>
<dbReference type="RefSeq" id="WP_218266349.1">
    <property type="nucleotide sequence ID" value="NZ_CP077717.1"/>
</dbReference>
<name>A0A8F5BR06_SACSH</name>
<evidence type="ECO:0000313" key="1">
    <source>
        <dbReference type="EMBL" id="QXJ29726.1"/>
    </source>
</evidence>
<dbReference type="InterPro" id="IPR002504">
    <property type="entry name" value="NADK"/>
</dbReference>
<protein>
    <recommendedName>
        <fullName evidence="3">ATP-NAD kinase</fullName>
    </recommendedName>
</protein>
<dbReference type="PANTHER" id="PTHR40697">
    <property type="entry name" value="ACETOIN CATABOLISM PROTEIN X"/>
    <property type="match status" value="1"/>
</dbReference>
<dbReference type="Pfam" id="PF20143">
    <property type="entry name" value="NAD_kinase_C"/>
    <property type="match status" value="1"/>
</dbReference>
<accession>A0A8F5BR06</accession>
<reference evidence="1" key="1">
    <citation type="journal article" date="2021" name="Environ. Microbiol.">
        <title>New insights into the diversity and evolution of the archaeal mobilome from three complete genomes of Saccharolobus shibatae.</title>
        <authorList>
            <person name="Medvedeva S."/>
            <person name="Brandt D."/>
            <person name="Cvirkaite-Krupovic V."/>
            <person name="Liu Y."/>
            <person name="Severinov K."/>
            <person name="Ishino S."/>
            <person name="Ishino Y."/>
            <person name="Prangishvili D."/>
            <person name="Kalinowski J."/>
            <person name="Krupovic M."/>
        </authorList>
    </citation>
    <scope>NUCLEOTIDE SEQUENCE</scope>
    <source>
        <strain evidence="1">B12</strain>
    </source>
</reference>
<dbReference type="EMBL" id="CP077717">
    <property type="protein sequence ID" value="QXJ29726.1"/>
    <property type="molecule type" value="Genomic_DNA"/>
</dbReference>
<dbReference type="KEGG" id="sshi:J5U23_02601"/>
<evidence type="ECO:0008006" key="3">
    <source>
        <dbReference type="Google" id="ProtNLM"/>
    </source>
</evidence>
<dbReference type="PIRSF" id="PIRSF016907">
    <property type="entry name" value="Kin_ATP-NAD"/>
    <property type="match status" value="1"/>
</dbReference>
<dbReference type="GO" id="GO:0003951">
    <property type="term" value="F:NAD+ kinase activity"/>
    <property type="evidence" value="ECO:0007669"/>
    <property type="project" value="InterPro"/>
</dbReference>
<gene>
    <name evidence="1" type="ORF">J5U23_02601</name>
</gene>
<dbReference type="Pfam" id="PF01513">
    <property type="entry name" value="NAD_kinase"/>
    <property type="match status" value="1"/>
</dbReference>
<dbReference type="OrthoDB" id="56451at2157"/>
<dbReference type="PANTHER" id="PTHR40697:SF2">
    <property type="entry name" value="ATP-NAD KINASE-RELATED"/>
    <property type="match status" value="1"/>
</dbReference>
<proteinExistence type="predicted"/>
<dbReference type="AlphaFoldDB" id="A0A8F5BR06"/>